<reference evidence="1 2" key="1">
    <citation type="submission" date="2018-05" db="EMBL/GenBank/DDBJ databases">
        <authorList>
            <person name="Goeker M."/>
            <person name="Huntemann M."/>
            <person name="Clum A."/>
            <person name="Pillay M."/>
            <person name="Palaniappan K."/>
            <person name="Varghese N."/>
            <person name="Mikhailova N."/>
            <person name="Stamatis D."/>
            <person name="Reddy T."/>
            <person name="Daum C."/>
            <person name="Shapiro N."/>
            <person name="Ivanova N."/>
            <person name="Kyrpides N."/>
            <person name="Woyke T."/>
        </authorList>
    </citation>
    <scope>NUCLEOTIDE SEQUENCE [LARGE SCALE GENOMIC DNA]</scope>
    <source>
        <strain evidence="1 2">DSM 26524</strain>
    </source>
</reference>
<gene>
    <name evidence="1" type="ORF">C7383_1136</name>
</gene>
<accession>A0AB73T023</accession>
<protein>
    <recommendedName>
        <fullName evidence="3">WD40 repeat domain-containing protein</fullName>
    </recommendedName>
</protein>
<dbReference type="RefSeq" id="WP_109747761.1">
    <property type="nucleotide sequence ID" value="NZ_CABJAT010000002.1"/>
</dbReference>
<dbReference type="Proteomes" id="UP000245412">
    <property type="component" value="Unassembled WGS sequence"/>
</dbReference>
<keyword evidence="2" id="KW-1185">Reference proteome</keyword>
<evidence type="ECO:0000313" key="1">
    <source>
        <dbReference type="EMBL" id="PWJ73222.1"/>
    </source>
</evidence>
<comment type="caution">
    <text evidence="1">The sequence shown here is derived from an EMBL/GenBank/DDBJ whole genome shotgun (WGS) entry which is preliminary data.</text>
</comment>
<dbReference type="AlphaFoldDB" id="A0AB73T023"/>
<evidence type="ECO:0000313" key="2">
    <source>
        <dbReference type="Proteomes" id="UP000245412"/>
    </source>
</evidence>
<dbReference type="EMBL" id="QGGY01000013">
    <property type="protein sequence ID" value="PWJ73222.1"/>
    <property type="molecule type" value="Genomic_DNA"/>
</dbReference>
<evidence type="ECO:0008006" key="3">
    <source>
        <dbReference type="Google" id="ProtNLM"/>
    </source>
</evidence>
<proteinExistence type="predicted"/>
<name>A0AB73T023_9FIRM</name>
<sequence length="332" mass="37915">MRENEIMQRIRGHKDFGKRNPLAIGAELGYSKEEIFAALSIQGTEKKEQKEYFILDGHVVSVNLLNRRVSLVKELPEDCEAQIKFGILVWKVTKDKVIYWENLNSGESGKFFGQDLVSYRFFVVGDGIILNNWNKIYKMEYTGNVWSWDYKMFGGISVVTENNGKIYLANMNSVICLDSETGILSTIYENEKKRITALEKDGNEVCYFVFDDDKAWNRYYHKYSVDGTEVERDAIFSGTFAEPLGYVAKPIEIVTTKNFKAHNNVIFQKNSGGIVWGSSKGLSFISQAVSIYDKDIIFCCASRLWDKDQLGVTMFDLSERSTPVFLPLEGNV</sequence>
<organism evidence="1 2">
    <name type="scientific">Murimonas intestini</name>
    <dbReference type="NCBI Taxonomy" id="1337051"/>
    <lineage>
        <taxon>Bacteria</taxon>
        <taxon>Bacillati</taxon>
        <taxon>Bacillota</taxon>
        <taxon>Clostridia</taxon>
        <taxon>Lachnospirales</taxon>
        <taxon>Lachnospiraceae</taxon>
        <taxon>Murimonas</taxon>
    </lineage>
</organism>